<evidence type="ECO:0000313" key="1">
    <source>
        <dbReference type="EMBL" id="CAG8740797.1"/>
    </source>
</evidence>
<accession>A0A9N9IKA4</accession>
<dbReference type="AlphaFoldDB" id="A0A9N9IKA4"/>
<sequence length="140" mass="16340">LCLHRKNLDDEFFSAKISKVSENQNKLEKDINEEYDDDRDQELPATILYFSQILYEFLDKYEINGRKIVPKSEDTVQNQLEAIRQELGQVHINEQGSELKVTIYKKQAWDCQSILNSDGKKLLKNEESDSERQVDVAEVS</sequence>
<keyword evidence="2" id="KW-1185">Reference proteome</keyword>
<dbReference type="OrthoDB" id="5852896at2759"/>
<name>A0A9N9IKA4_9GLOM</name>
<dbReference type="EMBL" id="CAJVPZ010032030">
    <property type="protein sequence ID" value="CAG8740797.1"/>
    <property type="molecule type" value="Genomic_DNA"/>
</dbReference>
<reference evidence="1" key="1">
    <citation type="submission" date="2021-06" db="EMBL/GenBank/DDBJ databases">
        <authorList>
            <person name="Kallberg Y."/>
            <person name="Tangrot J."/>
            <person name="Rosling A."/>
        </authorList>
    </citation>
    <scope>NUCLEOTIDE SEQUENCE</scope>
    <source>
        <strain evidence="1">IN212</strain>
    </source>
</reference>
<gene>
    <name evidence="1" type="ORF">RFULGI_LOCUS12846</name>
</gene>
<protein>
    <submittedName>
        <fullName evidence="1">6799_t:CDS:1</fullName>
    </submittedName>
</protein>
<comment type="caution">
    <text evidence="1">The sequence shown here is derived from an EMBL/GenBank/DDBJ whole genome shotgun (WGS) entry which is preliminary data.</text>
</comment>
<organism evidence="1 2">
    <name type="scientific">Racocetra fulgida</name>
    <dbReference type="NCBI Taxonomy" id="60492"/>
    <lineage>
        <taxon>Eukaryota</taxon>
        <taxon>Fungi</taxon>
        <taxon>Fungi incertae sedis</taxon>
        <taxon>Mucoromycota</taxon>
        <taxon>Glomeromycotina</taxon>
        <taxon>Glomeromycetes</taxon>
        <taxon>Diversisporales</taxon>
        <taxon>Gigasporaceae</taxon>
        <taxon>Racocetra</taxon>
    </lineage>
</organism>
<proteinExistence type="predicted"/>
<evidence type="ECO:0000313" key="2">
    <source>
        <dbReference type="Proteomes" id="UP000789396"/>
    </source>
</evidence>
<feature type="non-terminal residue" evidence="1">
    <location>
        <position position="140"/>
    </location>
</feature>
<dbReference type="Proteomes" id="UP000789396">
    <property type="component" value="Unassembled WGS sequence"/>
</dbReference>